<dbReference type="AlphaFoldDB" id="A0A9P8AIF2"/>
<dbReference type="Proteomes" id="UP000790833">
    <property type="component" value="Unassembled WGS sequence"/>
</dbReference>
<dbReference type="GeneID" id="66114049"/>
<evidence type="ECO:0000256" key="2">
    <source>
        <dbReference type="ARBA" id="ARBA00022448"/>
    </source>
</evidence>
<dbReference type="PANTHER" id="PTHR13043:SF1">
    <property type="entry name" value="EXOCYST COMPLEX COMPONENT 2"/>
    <property type="match status" value="1"/>
</dbReference>
<sequence length="946" mass="108629">MLDFNPAEDVLLANYGLSTTTPRSLGDLKPAVFEPSTSEANKETPDIDSIVESMTTEQKYSLLGKLMGQTELKLGSKKLAATAAGTNDDPLGIYNAQQVMDELITKGELLSIEDNANWEKFSIGSQTFNSQLYLSQVHSDTTLQELVRGMDYILDTLEAQSVQLKLVVDSNYLDFINIKTALDDVLIKFKTQKNLIDRENSTVFNPNKTRGLRRLNNSNNNKSTESNKNLVSDLEITLQGLSSSFALLMRPIFDHRGKEMKIAQTIEYVIKYKFFFDMPQQLTSYLQSNKHDLLIETYNSYLTQRKVLKIEAQSSPSLKKFVNTALLKVFDVIEGLIREYRENIYKELLAMDSAKSAKFSGLVDKLLQFPGSDNPIIKFLDSQLDQLAKELDYQVAKFDRSFISMQSKLKGYARSLDMTRTNESFVKFVLDKYRTIEDELRTSSYSAQHDHGPVIIEVFEANENVDFSIINETWLILTKFIESLQVIFSDSLGIFASNYSTYYHYDNDGKVWTKFLTLVESMVAFLIDLFNDANNSESNTAAIVEASPQIYTRFIPHYSNSISSISYLTVVNRCVGKLLTVMGGHVVKLGNLIQYPETNNVVKHLRSASTKVSQKITEAICSTWVNDCSQFYELEKWEIVDTKSNHHGTAAASYTKLVQVIEYYQTYVLSKLASLVFDNLGESPVRIVASYPSKRTLVSIEIQFMRSLNILVESIMKKYNVEMHRDQREDLELFKILSMNNFDELQRQVYPRIIRKFDTLFDKQLSDQQLKLFDDIDKVSQTIFHDILLKEKSWINREVIRFFAKLEKGDMSMTSSTQFRADGLIYEILIHFVRITHSVKPLTNGEVFQEIITELQELFLRDFMNELRSFTPKEGWPTKFKLDINFFVEIFELSITLKLNERCLDIVNSILRHIDLFGEVMITEALFNDALNANLRDSAMEFDCFL</sequence>
<keyword evidence="7" id="KW-1185">Reference proteome</keyword>
<keyword evidence="3 4" id="KW-0268">Exocytosis</keyword>
<comment type="caution">
    <text evidence="6">The sequence shown here is derived from an EMBL/GenBank/DDBJ whole genome shotgun (WGS) entry which is preliminary data.</text>
</comment>
<dbReference type="EMBL" id="JAHMUF010000011">
    <property type="protein sequence ID" value="KAG7193604.1"/>
    <property type="molecule type" value="Genomic_DNA"/>
</dbReference>
<comment type="subunit">
    <text evidence="4">Component of the exocyst complex.</text>
</comment>
<organism evidence="6 7">
    <name type="scientific">Scheffersomyces spartinae</name>
    <dbReference type="NCBI Taxonomy" id="45513"/>
    <lineage>
        <taxon>Eukaryota</taxon>
        <taxon>Fungi</taxon>
        <taxon>Dikarya</taxon>
        <taxon>Ascomycota</taxon>
        <taxon>Saccharomycotina</taxon>
        <taxon>Pichiomycetes</taxon>
        <taxon>Debaryomycetaceae</taxon>
        <taxon>Scheffersomyces</taxon>
    </lineage>
</organism>
<evidence type="ECO:0000256" key="4">
    <source>
        <dbReference type="RuleBase" id="RU365069"/>
    </source>
</evidence>
<comment type="similarity">
    <text evidence="1 4">Belongs to the SEC5 family.</text>
</comment>
<accession>A0A9P8AIF2</accession>
<dbReference type="GO" id="GO:0006893">
    <property type="term" value="P:Golgi to plasma membrane transport"/>
    <property type="evidence" value="ECO:0007669"/>
    <property type="project" value="UniProtKB-UniRule"/>
</dbReference>
<dbReference type="InterPro" id="IPR039481">
    <property type="entry name" value="EXOC2/Sec5_N_dom"/>
</dbReference>
<feature type="domain" description="Exocyst complex component EXOC2/Sec5 N-terminal" evidence="5">
    <location>
        <begin position="89"/>
        <end position="945"/>
    </location>
</feature>
<dbReference type="GO" id="GO:0006887">
    <property type="term" value="P:exocytosis"/>
    <property type="evidence" value="ECO:0007669"/>
    <property type="project" value="UniProtKB-KW"/>
</dbReference>
<gene>
    <name evidence="6" type="ORF">KQ657_000675</name>
</gene>
<dbReference type="PANTHER" id="PTHR13043">
    <property type="entry name" value="EXOCYST COMPLEX COMPONENT SEC5"/>
    <property type="match status" value="1"/>
</dbReference>
<evidence type="ECO:0000313" key="6">
    <source>
        <dbReference type="EMBL" id="KAG7193604.1"/>
    </source>
</evidence>
<proteinExistence type="inferred from homology"/>
<evidence type="ECO:0000256" key="3">
    <source>
        <dbReference type="ARBA" id="ARBA00022483"/>
    </source>
</evidence>
<comment type="function">
    <text evidence="4">Component of the exocyst complex involved in the docking of exocytic vesicles with fusion sites on the plasma membrane.</text>
</comment>
<keyword evidence="2 4" id="KW-0813">Transport</keyword>
<dbReference type="InterPro" id="IPR029175">
    <property type="entry name" value="EXOC2/Sec5"/>
</dbReference>
<reference evidence="6" key="1">
    <citation type="submission" date="2021-03" db="EMBL/GenBank/DDBJ databases">
        <authorList>
            <person name="Palmer J.M."/>
        </authorList>
    </citation>
    <scope>NUCLEOTIDE SEQUENCE</scope>
    <source>
        <strain evidence="6">ARV_011</strain>
    </source>
</reference>
<evidence type="ECO:0000256" key="1">
    <source>
        <dbReference type="ARBA" id="ARBA00010578"/>
    </source>
</evidence>
<protein>
    <recommendedName>
        <fullName evidence="4">Exocyst complex component SEC5</fullName>
    </recommendedName>
</protein>
<dbReference type="GO" id="GO:0000145">
    <property type="term" value="C:exocyst"/>
    <property type="evidence" value="ECO:0007669"/>
    <property type="project" value="UniProtKB-UniRule"/>
</dbReference>
<dbReference type="RefSeq" id="XP_043049152.1">
    <property type="nucleotide sequence ID" value="XM_043191509.1"/>
</dbReference>
<name>A0A9P8AIF2_9ASCO</name>
<dbReference type="GO" id="GO:0015031">
    <property type="term" value="P:protein transport"/>
    <property type="evidence" value="ECO:0007669"/>
    <property type="project" value="UniProtKB-KW"/>
</dbReference>
<evidence type="ECO:0000259" key="5">
    <source>
        <dbReference type="Pfam" id="PF15469"/>
    </source>
</evidence>
<dbReference type="Pfam" id="PF15469">
    <property type="entry name" value="Sec5"/>
    <property type="match status" value="1"/>
</dbReference>
<keyword evidence="4" id="KW-0653">Protein transport</keyword>
<evidence type="ECO:0000313" key="7">
    <source>
        <dbReference type="Proteomes" id="UP000790833"/>
    </source>
</evidence>
<dbReference type="OrthoDB" id="26242at2759"/>